<comment type="similarity">
    <text evidence="1">Belongs to the CAP family.</text>
</comment>
<dbReference type="GO" id="GO:0008179">
    <property type="term" value="F:adenylate cyclase binding"/>
    <property type="evidence" value="ECO:0007669"/>
    <property type="project" value="TreeGrafter"/>
</dbReference>
<keyword evidence="4" id="KW-1185">Reference proteome</keyword>
<dbReference type="SUPFAM" id="SSF101278">
    <property type="entry name" value="N-terminal domain of adenylylcyclase associated protein, CAP"/>
    <property type="match status" value="1"/>
</dbReference>
<dbReference type="PANTHER" id="PTHR10652:SF0">
    <property type="entry name" value="ADENYLYL CYCLASE-ASSOCIATED PROTEIN"/>
    <property type="match status" value="1"/>
</dbReference>
<dbReference type="GO" id="GO:0005737">
    <property type="term" value="C:cytoplasm"/>
    <property type="evidence" value="ECO:0007669"/>
    <property type="project" value="TreeGrafter"/>
</dbReference>
<protein>
    <recommendedName>
        <fullName evidence="2">CAP N-terminal domain-containing protein</fullName>
    </recommendedName>
</protein>
<reference evidence="3 4" key="1">
    <citation type="journal article" date="2018" name="Sci. Rep.">
        <title>Comparative analysis of the Pocillopora damicornis genome highlights role of immune system in coral evolution.</title>
        <authorList>
            <person name="Cunning R."/>
            <person name="Bay R.A."/>
            <person name="Gillette P."/>
            <person name="Baker A.C."/>
            <person name="Traylor-Knowles N."/>
        </authorList>
    </citation>
    <scope>NUCLEOTIDE SEQUENCE [LARGE SCALE GENOMIC DNA]</scope>
    <source>
        <strain evidence="3">RSMAS</strain>
        <tissue evidence="3">Whole animal</tissue>
    </source>
</reference>
<gene>
    <name evidence="3" type="ORF">pdam_00011608</name>
</gene>
<dbReference type="GO" id="GO:0019933">
    <property type="term" value="P:cAMP-mediated signaling"/>
    <property type="evidence" value="ECO:0007669"/>
    <property type="project" value="TreeGrafter"/>
</dbReference>
<dbReference type="Gene3D" id="1.25.40.330">
    <property type="entry name" value="Adenylate cyclase-associated CAP, N-terminal domain"/>
    <property type="match status" value="1"/>
</dbReference>
<dbReference type="InterPro" id="IPR036222">
    <property type="entry name" value="CAP_N_sf"/>
</dbReference>
<dbReference type="GO" id="GO:0000902">
    <property type="term" value="P:cell morphogenesis"/>
    <property type="evidence" value="ECO:0007669"/>
    <property type="project" value="TreeGrafter"/>
</dbReference>
<dbReference type="AlphaFoldDB" id="A0A3M6TLI9"/>
<sequence>MLCLCRELLFGDKKKTAYELNLQRLLLSSELGSWFHEKKKPKLFINVGVDRKIMEAVRAGEIRRVFRSKCEIQLKMPVNQATLSKLEAVLARLELVADKLGLAECSIKKGGTEADIQALVERLENVAGKLEQLKSGASGEGSGKIVEFYDEFLKGKIQVFFKLSNEIGGDLKAQVDLAKNTFQALRDFLMKASQTKIPSRNELASMVKPIAQCREEVEAFRDRNRSSKQFNHLSAVSEGMDALLWVGAPGKPDIFVRDRKDGAVFYANRVLKDFKQNPLHTEWAHSFIGALIELQQYCKEFHPMGVTWAS</sequence>
<dbReference type="InterPro" id="IPR001837">
    <property type="entry name" value="Adenylate_cyclase-assoc_CAP"/>
</dbReference>
<dbReference type="Proteomes" id="UP000275408">
    <property type="component" value="Unassembled WGS sequence"/>
</dbReference>
<proteinExistence type="inferred from homology"/>
<evidence type="ECO:0000313" key="4">
    <source>
        <dbReference type="Proteomes" id="UP000275408"/>
    </source>
</evidence>
<dbReference type="OrthoDB" id="1601at2759"/>
<dbReference type="Pfam" id="PF21938">
    <property type="entry name" value="CAP_N"/>
    <property type="match status" value="1"/>
</dbReference>
<name>A0A3M6TLI9_POCDA</name>
<evidence type="ECO:0000259" key="2">
    <source>
        <dbReference type="Pfam" id="PF21938"/>
    </source>
</evidence>
<feature type="domain" description="CAP N-terminal" evidence="2">
    <location>
        <begin position="149"/>
        <end position="306"/>
    </location>
</feature>
<dbReference type="STRING" id="46731.A0A3M6TLI9"/>
<organism evidence="3 4">
    <name type="scientific">Pocillopora damicornis</name>
    <name type="common">Cauliflower coral</name>
    <name type="synonym">Millepora damicornis</name>
    <dbReference type="NCBI Taxonomy" id="46731"/>
    <lineage>
        <taxon>Eukaryota</taxon>
        <taxon>Metazoa</taxon>
        <taxon>Cnidaria</taxon>
        <taxon>Anthozoa</taxon>
        <taxon>Hexacorallia</taxon>
        <taxon>Scleractinia</taxon>
        <taxon>Astrocoeniina</taxon>
        <taxon>Pocilloporidae</taxon>
        <taxon>Pocillopora</taxon>
    </lineage>
</organism>
<dbReference type="PANTHER" id="PTHR10652">
    <property type="entry name" value="ADENYLYL CYCLASE-ASSOCIATED PROTEIN"/>
    <property type="match status" value="1"/>
</dbReference>
<dbReference type="GO" id="GO:0007015">
    <property type="term" value="P:actin filament organization"/>
    <property type="evidence" value="ECO:0007669"/>
    <property type="project" value="TreeGrafter"/>
</dbReference>
<comment type="caution">
    <text evidence="3">The sequence shown here is derived from an EMBL/GenBank/DDBJ whole genome shotgun (WGS) entry which is preliminary data.</text>
</comment>
<dbReference type="InterPro" id="IPR053950">
    <property type="entry name" value="CAP_N"/>
</dbReference>
<dbReference type="GO" id="GO:0003779">
    <property type="term" value="F:actin binding"/>
    <property type="evidence" value="ECO:0007669"/>
    <property type="project" value="InterPro"/>
</dbReference>
<dbReference type="FunFam" id="1.25.40.330:FF:000001">
    <property type="entry name" value="Adenylyl cyclase-associated protein"/>
    <property type="match status" value="1"/>
</dbReference>
<accession>A0A3M6TLI9</accession>
<evidence type="ECO:0000313" key="3">
    <source>
        <dbReference type="EMBL" id="RMX42232.1"/>
    </source>
</evidence>
<dbReference type="EMBL" id="RCHS01003399">
    <property type="protein sequence ID" value="RMX42232.1"/>
    <property type="molecule type" value="Genomic_DNA"/>
</dbReference>
<evidence type="ECO:0000256" key="1">
    <source>
        <dbReference type="ARBA" id="ARBA00007659"/>
    </source>
</evidence>